<evidence type="ECO:0000259" key="1">
    <source>
        <dbReference type="Pfam" id="PF00149"/>
    </source>
</evidence>
<dbReference type="EMBL" id="JADCLJ010000020">
    <property type="protein sequence ID" value="MBE4908930.1"/>
    <property type="molecule type" value="Genomic_DNA"/>
</dbReference>
<keyword evidence="3" id="KW-1185">Reference proteome</keyword>
<sequence>MAKKYSRRFFLKRIISSIVGAFLASALGYYYAKYIEPKMIHLTKHTIQHPLIPSSFNFKKIVQFSDTHVGPFFTIEQLEEVVEKINQTKPDIVLFTGDLLDEPNKYPFPETIPPILSKIQAPLGKYCIYGNHDHGGYGTEIYKEIMHQGGFTLLKNSSAIISQDGENIVIAGLDDAMLGRPDYTHTFASFSKESLFTILLVHEPDLAPQSAYHGAHIQLSGHSHGGQIQLPFLGPLVTPPLGSKYYEGTHTIENLTLFVNKGLGTTRLPFRFLAIPEISVYTLKSPHSKE</sequence>
<dbReference type="Gene3D" id="3.60.21.10">
    <property type="match status" value="1"/>
</dbReference>
<proteinExistence type="predicted"/>
<name>A0ABR9QKA4_9BACI</name>
<feature type="domain" description="Calcineurin-like phosphoesterase" evidence="1">
    <location>
        <begin position="60"/>
        <end position="224"/>
    </location>
</feature>
<dbReference type="CDD" id="cd07385">
    <property type="entry name" value="MPP_YkuE_C"/>
    <property type="match status" value="1"/>
</dbReference>
<gene>
    <name evidence="2" type="ORF">IMZ08_12750</name>
</gene>
<dbReference type="PANTHER" id="PTHR31302:SF25">
    <property type="entry name" value="PHOSPHOESTERASE"/>
    <property type="match status" value="1"/>
</dbReference>
<evidence type="ECO:0000313" key="3">
    <source>
        <dbReference type="Proteomes" id="UP001516662"/>
    </source>
</evidence>
<organism evidence="2 3">
    <name type="scientific">Litchfieldia luteola</name>
    <dbReference type="NCBI Taxonomy" id="682179"/>
    <lineage>
        <taxon>Bacteria</taxon>
        <taxon>Bacillati</taxon>
        <taxon>Bacillota</taxon>
        <taxon>Bacilli</taxon>
        <taxon>Bacillales</taxon>
        <taxon>Bacillaceae</taxon>
        <taxon>Litchfieldia</taxon>
    </lineage>
</organism>
<dbReference type="PANTHER" id="PTHR31302">
    <property type="entry name" value="TRANSMEMBRANE PROTEIN WITH METALLOPHOSPHOESTERASE DOMAIN-RELATED"/>
    <property type="match status" value="1"/>
</dbReference>
<dbReference type="Proteomes" id="UP001516662">
    <property type="component" value="Unassembled WGS sequence"/>
</dbReference>
<comment type="caution">
    <text evidence="2">The sequence shown here is derived from an EMBL/GenBank/DDBJ whole genome shotgun (WGS) entry which is preliminary data.</text>
</comment>
<dbReference type="RefSeq" id="WP_193537024.1">
    <property type="nucleotide sequence ID" value="NZ_JADCLJ010000020.1"/>
</dbReference>
<reference evidence="2 3" key="1">
    <citation type="submission" date="2020-10" db="EMBL/GenBank/DDBJ databases">
        <title>Bacillus sp. HD4P25, an endophyte from a halophyte.</title>
        <authorList>
            <person name="Sun J.-Q."/>
        </authorList>
    </citation>
    <scope>NUCLEOTIDE SEQUENCE [LARGE SCALE GENOMIC DNA]</scope>
    <source>
        <strain evidence="2 3">YIM 93174</strain>
    </source>
</reference>
<dbReference type="InterPro" id="IPR004843">
    <property type="entry name" value="Calcineurin-like_PHP"/>
</dbReference>
<protein>
    <submittedName>
        <fullName evidence="2">Metallophosphoesterase</fullName>
    </submittedName>
</protein>
<evidence type="ECO:0000313" key="2">
    <source>
        <dbReference type="EMBL" id="MBE4908930.1"/>
    </source>
</evidence>
<dbReference type="Pfam" id="PF00149">
    <property type="entry name" value="Metallophos"/>
    <property type="match status" value="1"/>
</dbReference>
<dbReference type="InterPro" id="IPR051158">
    <property type="entry name" value="Metallophosphoesterase_sf"/>
</dbReference>
<dbReference type="SUPFAM" id="SSF56300">
    <property type="entry name" value="Metallo-dependent phosphatases"/>
    <property type="match status" value="1"/>
</dbReference>
<accession>A0ABR9QKA4</accession>
<dbReference type="InterPro" id="IPR029052">
    <property type="entry name" value="Metallo-depent_PP-like"/>
</dbReference>